<dbReference type="GeneTree" id="ENSGT01140000282741"/>
<keyword evidence="11" id="KW-0497">Mitogen</keyword>
<dbReference type="CDD" id="cd00100">
    <property type="entry name" value="beta-trefoil_IL1"/>
    <property type="match status" value="1"/>
</dbReference>
<evidence type="ECO:0000256" key="6">
    <source>
        <dbReference type="ARBA" id="ARBA00022514"/>
    </source>
</evidence>
<evidence type="ECO:0000256" key="2">
    <source>
        <dbReference type="ARBA" id="ARBA00004514"/>
    </source>
</evidence>
<keyword evidence="5" id="KW-0963">Cytoplasm</keyword>
<dbReference type="Pfam" id="PF00340">
    <property type="entry name" value="IL1"/>
    <property type="match status" value="1"/>
</dbReference>
<name>A0AAR2LBV8_PYGNA</name>
<keyword evidence="6" id="KW-0202">Cytokine</keyword>
<dbReference type="SMART" id="SM00125">
    <property type="entry name" value="IL1"/>
    <property type="match status" value="1"/>
</dbReference>
<dbReference type="GO" id="GO:0005829">
    <property type="term" value="C:cytosol"/>
    <property type="evidence" value="ECO:0007669"/>
    <property type="project" value="UniProtKB-SubCell"/>
</dbReference>
<evidence type="ECO:0000256" key="11">
    <source>
        <dbReference type="ARBA" id="ARBA00023246"/>
    </source>
</evidence>
<dbReference type="Gene3D" id="2.80.10.50">
    <property type="match status" value="1"/>
</dbReference>
<dbReference type="Ensembl" id="ENSPNAT00000080623.1">
    <property type="protein sequence ID" value="ENSPNAP00000072147.1"/>
    <property type="gene ID" value="ENSPNAG00000032940.1"/>
</dbReference>
<reference evidence="13" key="3">
    <citation type="submission" date="2025-09" db="UniProtKB">
        <authorList>
            <consortium name="Ensembl"/>
        </authorList>
    </citation>
    <scope>IDENTIFICATION</scope>
</reference>
<keyword evidence="10" id="KW-0458">Lysosome</keyword>
<evidence type="ECO:0000313" key="14">
    <source>
        <dbReference type="Proteomes" id="UP001501920"/>
    </source>
</evidence>
<comment type="subcellular location">
    <subcellularLocation>
        <location evidence="2">Cytoplasm</location>
        <location evidence="2">Cytosol</location>
    </subcellularLocation>
    <subcellularLocation>
        <location evidence="1">Lysosome</location>
    </subcellularLocation>
    <subcellularLocation>
        <location evidence="3">Secreted</location>
        <location evidence="3">Extracellular exosome</location>
    </subcellularLocation>
</comment>
<dbReference type="InterPro" id="IPR000975">
    <property type="entry name" value="IL-1_fam"/>
</dbReference>
<dbReference type="GO" id="GO:0010628">
    <property type="term" value="P:positive regulation of gene expression"/>
    <property type="evidence" value="ECO:0007669"/>
    <property type="project" value="TreeGrafter"/>
</dbReference>
<evidence type="ECO:0000256" key="4">
    <source>
        <dbReference type="ARBA" id="ARBA00010448"/>
    </source>
</evidence>
<dbReference type="GO" id="GO:1901222">
    <property type="term" value="P:regulation of non-canonical NF-kappaB signal transduction"/>
    <property type="evidence" value="ECO:0007669"/>
    <property type="project" value="TreeGrafter"/>
</dbReference>
<proteinExistence type="inferred from homology"/>
<dbReference type="GO" id="GO:0006955">
    <property type="term" value="P:immune response"/>
    <property type="evidence" value="ECO:0007669"/>
    <property type="project" value="InterPro"/>
</dbReference>
<keyword evidence="9" id="KW-0395">Inflammatory response</keyword>
<dbReference type="GO" id="GO:0071222">
    <property type="term" value="P:cellular response to lipopolysaccharide"/>
    <property type="evidence" value="ECO:0007669"/>
    <property type="project" value="TreeGrafter"/>
</dbReference>
<keyword evidence="7 12" id="KW-0964">Secreted</keyword>
<organism evidence="13 14">
    <name type="scientific">Pygocentrus nattereri</name>
    <name type="common">Red-bellied piranha</name>
    <dbReference type="NCBI Taxonomy" id="42514"/>
    <lineage>
        <taxon>Eukaryota</taxon>
        <taxon>Metazoa</taxon>
        <taxon>Chordata</taxon>
        <taxon>Craniata</taxon>
        <taxon>Vertebrata</taxon>
        <taxon>Euteleostomi</taxon>
        <taxon>Actinopterygii</taxon>
        <taxon>Neopterygii</taxon>
        <taxon>Teleostei</taxon>
        <taxon>Ostariophysi</taxon>
        <taxon>Characiformes</taxon>
        <taxon>Characoidei</taxon>
        <taxon>Pygocentrus</taxon>
    </lineage>
</organism>
<dbReference type="GO" id="GO:0048246">
    <property type="term" value="P:macrophage chemotaxis"/>
    <property type="evidence" value="ECO:0007669"/>
    <property type="project" value="TreeGrafter"/>
</dbReference>
<dbReference type="InterPro" id="IPR008996">
    <property type="entry name" value="IL1/FGF"/>
</dbReference>
<dbReference type="Proteomes" id="UP001501920">
    <property type="component" value="Chromosome 25"/>
</dbReference>
<dbReference type="PRINTS" id="PR00264">
    <property type="entry name" value="INTERLEUKIN1"/>
</dbReference>
<dbReference type="PRINTS" id="PR01357">
    <property type="entry name" value="INTRLEUKN1AB"/>
</dbReference>
<evidence type="ECO:0000256" key="1">
    <source>
        <dbReference type="ARBA" id="ARBA00004371"/>
    </source>
</evidence>
<keyword evidence="8" id="KW-0666">Pyrogen</keyword>
<evidence type="ECO:0000256" key="7">
    <source>
        <dbReference type="ARBA" id="ARBA00022525"/>
    </source>
</evidence>
<keyword evidence="14" id="KW-1185">Reference proteome</keyword>
<evidence type="ECO:0000256" key="10">
    <source>
        <dbReference type="ARBA" id="ARBA00023228"/>
    </source>
</evidence>
<dbReference type="AlphaFoldDB" id="A0AAR2LBV8"/>
<evidence type="ECO:0000313" key="13">
    <source>
        <dbReference type="Ensembl" id="ENSPNAP00000072147.1"/>
    </source>
</evidence>
<comment type="similarity">
    <text evidence="4 12">Belongs to the IL-1 family.</text>
</comment>
<accession>A0AAR2LBV8</accession>
<dbReference type="GO" id="GO:0005125">
    <property type="term" value="F:cytokine activity"/>
    <property type="evidence" value="ECO:0007669"/>
    <property type="project" value="UniProtKB-UniRule"/>
</dbReference>
<dbReference type="GO" id="GO:0042119">
    <property type="term" value="P:neutrophil activation"/>
    <property type="evidence" value="ECO:0007669"/>
    <property type="project" value="TreeGrafter"/>
</dbReference>
<dbReference type="SUPFAM" id="SSF50353">
    <property type="entry name" value="Cytokine"/>
    <property type="match status" value="1"/>
</dbReference>
<dbReference type="GO" id="GO:0001660">
    <property type="term" value="P:fever generation"/>
    <property type="evidence" value="ECO:0007669"/>
    <property type="project" value="UniProtKB-KW"/>
</dbReference>
<dbReference type="GO" id="GO:0005149">
    <property type="term" value="F:interleukin-1 receptor binding"/>
    <property type="evidence" value="ECO:0007669"/>
    <property type="project" value="UniProtKB-UniRule"/>
</dbReference>
<evidence type="ECO:0000256" key="3">
    <source>
        <dbReference type="ARBA" id="ARBA00004550"/>
    </source>
</evidence>
<evidence type="ECO:0000256" key="8">
    <source>
        <dbReference type="ARBA" id="ARBA00022620"/>
    </source>
</evidence>
<evidence type="ECO:0000256" key="9">
    <source>
        <dbReference type="ARBA" id="ARBA00023198"/>
    </source>
</evidence>
<dbReference type="PANTHER" id="PTHR10078:SF30">
    <property type="entry name" value="INTERLEUKIN-1 BETA"/>
    <property type="match status" value="1"/>
</dbReference>
<evidence type="ECO:0000256" key="5">
    <source>
        <dbReference type="ARBA" id="ARBA00022490"/>
    </source>
</evidence>
<dbReference type="GO" id="GO:0005764">
    <property type="term" value="C:lysosome"/>
    <property type="evidence" value="ECO:0007669"/>
    <property type="project" value="UniProtKB-SubCell"/>
</dbReference>
<dbReference type="GO" id="GO:0051781">
    <property type="term" value="P:positive regulation of cell division"/>
    <property type="evidence" value="ECO:0007669"/>
    <property type="project" value="UniProtKB-KW"/>
</dbReference>
<reference evidence="13 14" key="1">
    <citation type="submission" date="2020-10" db="EMBL/GenBank/DDBJ databases">
        <title>Pygocentrus nattereri (red-bellied piranha) genome, fPygNat1, primary haplotype.</title>
        <authorList>
            <person name="Myers G."/>
            <person name="Meyer A."/>
            <person name="Karagic N."/>
            <person name="Pippel M."/>
            <person name="Winkler S."/>
            <person name="Tracey A."/>
            <person name="Wood J."/>
            <person name="Formenti G."/>
            <person name="Howe K."/>
            <person name="Fedrigo O."/>
            <person name="Jarvis E.D."/>
        </authorList>
    </citation>
    <scope>NUCLEOTIDE SEQUENCE [LARGE SCALE GENOMIC DNA]</scope>
</reference>
<protein>
    <recommendedName>
        <fullName evidence="12">Interleukin-1</fullName>
    </recommendedName>
</protein>
<dbReference type="PANTHER" id="PTHR10078">
    <property type="entry name" value="INTERLEUKIN-1 FAMILY MEMBER"/>
    <property type="match status" value="1"/>
</dbReference>
<dbReference type="GO" id="GO:0019221">
    <property type="term" value="P:cytokine-mediated signaling pathway"/>
    <property type="evidence" value="ECO:0007669"/>
    <property type="project" value="TreeGrafter"/>
</dbReference>
<dbReference type="GO" id="GO:0005615">
    <property type="term" value="C:extracellular space"/>
    <property type="evidence" value="ECO:0007669"/>
    <property type="project" value="UniProtKB-KW"/>
</dbReference>
<evidence type="ECO:0000256" key="12">
    <source>
        <dbReference type="RuleBase" id="RU003753"/>
    </source>
</evidence>
<reference evidence="13" key="2">
    <citation type="submission" date="2025-08" db="UniProtKB">
        <authorList>
            <consortium name="Ensembl"/>
        </authorList>
    </citation>
    <scope>IDENTIFICATION</scope>
</reference>
<sequence>MEQANRLCGGVSLLHTVVDGKHHYEVKNVLTDIRRKFVRKGDKILMINGVKTKDLPPEKFASMLSSGAPILTIHEASINTDINECLESDAMRPYRKEKITLHFRMAMVREESLEGEENGVDPAVCEWESDYTENDQEMLLVSMNETSVAVLSGRGCDPENPCNNCGSHECNLSEVVVAAQMCEVTSVARQYIKKFGEQKHWISLVRSNPDHTSLSAEITIYYYISNILPDLGRGVPVVLNFTDSNNFLNCTCEDGKVVLKIECCGDKSQLKKICKDDEETWPFVFYMTTAKDSTQHFESAAHRGWFIQTKQANIPVDMENRPEQMKKSFHFLIYFNSRT</sequence>